<name>A0A8X6PL62_NEPPI</name>
<gene>
    <name evidence="1" type="ORF">NPIL_353011</name>
</gene>
<dbReference type="AlphaFoldDB" id="A0A8X6PL62"/>
<keyword evidence="2" id="KW-1185">Reference proteome</keyword>
<reference evidence="1" key="1">
    <citation type="submission" date="2020-08" db="EMBL/GenBank/DDBJ databases">
        <title>Multicomponent nature underlies the extraordinary mechanical properties of spider dragline silk.</title>
        <authorList>
            <person name="Kono N."/>
            <person name="Nakamura H."/>
            <person name="Mori M."/>
            <person name="Yoshida Y."/>
            <person name="Ohtoshi R."/>
            <person name="Malay A.D."/>
            <person name="Moran D.A.P."/>
            <person name="Tomita M."/>
            <person name="Numata K."/>
            <person name="Arakawa K."/>
        </authorList>
    </citation>
    <scope>NUCLEOTIDE SEQUENCE</scope>
</reference>
<dbReference type="Proteomes" id="UP000887013">
    <property type="component" value="Unassembled WGS sequence"/>
</dbReference>
<proteinExistence type="predicted"/>
<dbReference type="EMBL" id="BMAW01022167">
    <property type="protein sequence ID" value="GFT76659.1"/>
    <property type="molecule type" value="Genomic_DNA"/>
</dbReference>
<sequence length="94" mass="11000">MYLRQIIPKRCLAARKAAERLKNKTAENKIWPRAQKKREWSPNVRKLTNGSAQERLSTLRMLTNRAETEGKRWSLKAYVKVDLLLQLCGQATYL</sequence>
<evidence type="ECO:0000313" key="1">
    <source>
        <dbReference type="EMBL" id="GFT76659.1"/>
    </source>
</evidence>
<dbReference type="OrthoDB" id="10441313at2759"/>
<protein>
    <submittedName>
        <fullName evidence="1">Uncharacterized protein</fullName>
    </submittedName>
</protein>
<accession>A0A8X6PL62</accession>
<organism evidence="1 2">
    <name type="scientific">Nephila pilipes</name>
    <name type="common">Giant wood spider</name>
    <name type="synonym">Nephila maculata</name>
    <dbReference type="NCBI Taxonomy" id="299642"/>
    <lineage>
        <taxon>Eukaryota</taxon>
        <taxon>Metazoa</taxon>
        <taxon>Ecdysozoa</taxon>
        <taxon>Arthropoda</taxon>
        <taxon>Chelicerata</taxon>
        <taxon>Arachnida</taxon>
        <taxon>Araneae</taxon>
        <taxon>Araneomorphae</taxon>
        <taxon>Entelegynae</taxon>
        <taxon>Araneoidea</taxon>
        <taxon>Nephilidae</taxon>
        <taxon>Nephila</taxon>
    </lineage>
</organism>
<evidence type="ECO:0000313" key="2">
    <source>
        <dbReference type="Proteomes" id="UP000887013"/>
    </source>
</evidence>
<comment type="caution">
    <text evidence="1">The sequence shown here is derived from an EMBL/GenBank/DDBJ whole genome shotgun (WGS) entry which is preliminary data.</text>
</comment>